<dbReference type="Pfam" id="PF07690">
    <property type="entry name" value="MFS_1"/>
    <property type="match status" value="1"/>
</dbReference>
<evidence type="ECO:0000256" key="3">
    <source>
        <dbReference type="SAM" id="MobiDB-lite"/>
    </source>
</evidence>
<comment type="subcellular location">
    <subcellularLocation>
        <location evidence="1">Membrane</location>
        <topology evidence="1">Multi-pass membrane protein</topology>
    </subcellularLocation>
</comment>
<dbReference type="Proteomes" id="UP001310594">
    <property type="component" value="Unassembled WGS sequence"/>
</dbReference>
<keyword evidence="4" id="KW-1133">Transmembrane helix</keyword>
<feature type="region of interest" description="Disordered" evidence="3">
    <location>
        <begin position="1"/>
        <end position="26"/>
    </location>
</feature>
<dbReference type="SUPFAM" id="SSF103473">
    <property type="entry name" value="MFS general substrate transporter"/>
    <property type="match status" value="1"/>
</dbReference>
<gene>
    <name evidence="6" type="ORF">LTR97_002848</name>
</gene>
<name>A0AAN7WA42_9PEZI</name>
<dbReference type="InterPro" id="IPR011701">
    <property type="entry name" value="MFS"/>
</dbReference>
<feature type="domain" description="Major facilitator superfamily (MFS) profile" evidence="5">
    <location>
        <begin position="55"/>
        <end position="481"/>
    </location>
</feature>
<dbReference type="PANTHER" id="PTHR11360:SF284">
    <property type="entry name" value="EG:103B4.3 PROTEIN-RELATED"/>
    <property type="match status" value="1"/>
</dbReference>
<evidence type="ECO:0000313" key="7">
    <source>
        <dbReference type="Proteomes" id="UP001310594"/>
    </source>
</evidence>
<dbReference type="AlphaFoldDB" id="A0AAN7WA42"/>
<feature type="transmembrane region" description="Helical" evidence="4">
    <location>
        <begin position="343"/>
        <end position="362"/>
    </location>
</feature>
<dbReference type="PROSITE" id="PS50850">
    <property type="entry name" value="MFS"/>
    <property type="match status" value="1"/>
</dbReference>
<accession>A0AAN7WA42</accession>
<evidence type="ECO:0000259" key="5">
    <source>
        <dbReference type="PROSITE" id="PS50850"/>
    </source>
</evidence>
<feature type="transmembrane region" description="Helical" evidence="4">
    <location>
        <begin position="382"/>
        <end position="408"/>
    </location>
</feature>
<evidence type="ECO:0000256" key="1">
    <source>
        <dbReference type="ARBA" id="ARBA00004141"/>
    </source>
</evidence>
<sequence length="484" mass="51194">MSRARASQSEQQTGREASGDIELENAGANGDSTTVASLSSALPNTSNSHPGFWQKAILVAAGFTVCSMTCSIVFSYGVYEALYEDLAEHTNTPFSGTSSAVIGLIGVLAIAFMTIPGPVVLLWAQLYSPQLVVSSGGLVFASALVLASFGRHPWHFALTQGLLAGVGSCMSYVITSATVPTWFDRHRGLALGAVIAGTGVGGMIWPPILRSLIVRFGFRNTLRISGCVSGTLVGISGYVIKWEPKYAAHVRAETQKHKKRTFGFVSVAALDWKVASSGKFLALATGNFLQAAAYSTPLIFYASFAQSRGYSATEAANFITLSNASNFISRIAGGYAADRMGRLNALSISTILSAVAVLGFWLPSATCDYTDDCDRKADILFIIFTVLYGGFASAYISLFPASLLELFGVQHYANVNGALMCLRGLGALLGTPLTALLIPGGTVLVRSTAYEKAALTVGMLMAAVVLFTGSVRIMAVRTGWKWKV</sequence>
<feature type="transmembrane region" description="Helical" evidence="4">
    <location>
        <begin position="420"/>
        <end position="441"/>
    </location>
</feature>
<feature type="compositionally biased region" description="Polar residues" evidence="3">
    <location>
        <begin position="1"/>
        <end position="15"/>
    </location>
</feature>
<feature type="transmembrane region" description="Helical" evidence="4">
    <location>
        <begin position="56"/>
        <end position="79"/>
    </location>
</feature>
<comment type="similarity">
    <text evidence="2">Belongs to the major facilitator superfamily. Monocarboxylate porter (TC 2.A.1.13) family.</text>
</comment>
<protein>
    <recommendedName>
        <fullName evidence="5">Major facilitator superfamily (MFS) profile domain-containing protein</fullName>
    </recommendedName>
</protein>
<evidence type="ECO:0000256" key="4">
    <source>
        <dbReference type="SAM" id="Phobius"/>
    </source>
</evidence>
<feature type="transmembrane region" description="Helical" evidence="4">
    <location>
        <begin position="131"/>
        <end position="150"/>
    </location>
</feature>
<dbReference type="Gene3D" id="1.20.1250.20">
    <property type="entry name" value="MFS general substrate transporter like domains"/>
    <property type="match status" value="1"/>
</dbReference>
<dbReference type="EMBL" id="JAVRQU010000004">
    <property type="protein sequence ID" value="KAK5703835.1"/>
    <property type="molecule type" value="Genomic_DNA"/>
</dbReference>
<feature type="transmembrane region" description="Helical" evidence="4">
    <location>
        <begin position="221"/>
        <end position="240"/>
    </location>
</feature>
<proteinExistence type="inferred from homology"/>
<dbReference type="InterPro" id="IPR020846">
    <property type="entry name" value="MFS_dom"/>
</dbReference>
<comment type="caution">
    <text evidence="6">The sequence shown here is derived from an EMBL/GenBank/DDBJ whole genome shotgun (WGS) entry which is preliminary data.</text>
</comment>
<feature type="transmembrane region" description="Helical" evidence="4">
    <location>
        <begin position="156"/>
        <end position="177"/>
    </location>
</feature>
<feature type="transmembrane region" description="Helical" evidence="4">
    <location>
        <begin position="189"/>
        <end position="209"/>
    </location>
</feature>
<feature type="transmembrane region" description="Helical" evidence="4">
    <location>
        <begin position="99"/>
        <end position="124"/>
    </location>
</feature>
<evidence type="ECO:0000256" key="2">
    <source>
        <dbReference type="ARBA" id="ARBA00006727"/>
    </source>
</evidence>
<evidence type="ECO:0000313" key="6">
    <source>
        <dbReference type="EMBL" id="KAK5703835.1"/>
    </source>
</evidence>
<dbReference type="GO" id="GO:0022857">
    <property type="term" value="F:transmembrane transporter activity"/>
    <property type="evidence" value="ECO:0007669"/>
    <property type="project" value="InterPro"/>
</dbReference>
<keyword evidence="4" id="KW-0812">Transmembrane</keyword>
<feature type="transmembrane region" description="Helical" evidence="4">
    <location>
        <begin position="453"/>
        <end position="475"/>
    </location>
</feature>
<dbReference type="InterPro" id="IPR036259">
    <property type="entry name" value="MFS_trans_sf"/>
</dbReference>
<organism evidence="6 7">
    <name type="scientific">Elasticomyces elasticus</name>
    <dbReference type="NCBI Taxonomy" id="574655"/>
    <lineage>
        <taxon>Eukaryota</taxon>
        <taxon>Fungi</taxon>
        <taxon>Dikarya</taxon>
        <taxon>Ascomycota</taxon>
        <taxon>Pezizomycotina</taxon>
        <taxon>Dothideomycetes</taxon>
        <taxon>Dothideomycetidae</taxon>
        <taxon>Mycosphaerellales</taxon>
        <taxon>Teratosphaeriaceae</taxon>
        <taxon>Elasticomyces</taxon>
    </lineage>
</organism>
<dbReference type="GO" id="GO:0016020">
    <property type="term" value="C:membrane"/>
    <property type="evidence" value="ECO:0007669"/>
    <property type="project" value="UniProtKB-SubCell"/>
</dbReference>
<dbReference type="PANTHER" id="PTHR11360">
    <property type="entry name" value="MONOCARBOXYLATE TRANSPORTER"/>
    <property type="match status" value="1"/>
</dbReference>
<keyword evidence="4" id="KW-0472">Membrane</keyword>
<dbReference type="InterPro" id="IPR050327">
    <property type="entry name" value="Proton-linked_MCT"/>
</dbReference>
<reference evidence="6" key="1">
    <citation type="submission" date="2023-08" db="EMBL/GenBank/DDBJ databases">
        <title>Black Yeasts Isolated from many extreme environments.</title>
        <authorList>
            <person name="Coleine C."/>
            <person name="Stajich J.E."/>
            <person name="Selbmann L."/>
        </authorList>
    </citation>
    <scope>NUCLEOTIDE SEQUENCE</scope>
    <source>
        <strain evidence="6">CCFEE 5810</strain>
    </source>
</reference>